<evidence type="ECO:0000256" key="2">
    <source>
        <dbReference type="ARBA" id="ARBA00015342"/>
    </source>
</evidence>
<feature type="compositionally biased region" description="Low complexity" evidence="8">
    <location>
        <begin position="295"/>
        <end position="307"/>
    </location>
</feature>
<dbReference type="OrthoDB" id="2575228at2759"/>
<evidence type="ECO:0000256" key="5">
    <source>
        <dbReference type="ARBA" id="ARBA00023159"/>
    </source>
</evidence>
<protein>
    <recommendedName>
        <fullName evidence="2">Developmental regulatory protein wetA</fullName>
    </recommendedName>
</protein>
<name>A0A0F8VS69_9EURO</name>
<feature type="region of interest" description="Disordered" evidence="8">
    <location>
        <begin position="277"/>
        <end position="321"/>
    </location>
</feature>
<evidence type="ECO:0000256" key="4">
    <source>
        <dbReference type="ARBA" id="ARBA00023015"/>
    </source>
</evidence>
<keyword evidence="10" id="KW-1185">Reference proteome</keyword>
<reference evidence="9 10" key="1">
    <citation type="submission" date="2015-02" db="EMBL/GenBank/DDBJ databases">
        <title>Draft Genome Sequences of Two Closely-Related Aflatoxigenic Aspergillus Species Obtained from the Cote d'Ivoire.</title>
        <authorList>
            <person name="Moore G.G."/>
            <person name="Beltz S.B."/>
            <person name="Mack B.M."/>
        </authorList>
    </citation>
    <scope>NUCLEOTIDE SEQUENCE [LARGE SCALE GENOMIC DNA]</scope>
    <source>
        <strain evidence="9 10">SRRC1468</strain>
    </source>
</reference>
<evidence type="ECO:0000256" key="3">
    <source>
        <dbReference type="ARBA" id="ARBA00022969"/>
    </source>
</evidence>
<gene>
    <name evidence="9" type="ORF">ARAM_005120</name>
</gene>
<dbReference type="InterPro" id="IPR040112">
    <property type="entry name" value="WetA"/>
</dbReference>
<feature type="region of interest" description="Disordered" evidence="8">
    <location>
        <begin position="505"/>
        <end position="536"/>
    </location>
</feature>
<dbReference type="GO" id="GO:0048315">
    <property type="term" value="P:conidium formation"/>
    <property type="evidence" value="ECO:0007669"/>
    <property type="project" value="UniProtKB-KW"/>
</dbReference>
<evidence type="ECO:0000313" key="9">
    <source>
        <dbReference type="EMBL" id="KKK26061.1"/>
    </source>
</evidence>
<evidence type="ECO:0000256" key="1">
    <source>
        <dbReference type="ARBA" id="ARBA00008881"/>
    </source>
</evidence>
<feature type="compositionally biased region" description="Basic residues" evidence="8">
    <location>
        <begin position="461"/>
        <end position="471"/>
    </location>
</feature>
<comment type="similarity">
    <text evidence="1">Belongs to the wetA family.</text>
</comment>
<dbReference type="PANTHER" id="PTHR22934">
    <property type="entry name" value="PROTEIN ESC1/WETA-RELATED"/>
    <property type="match status" value="1"/>
</dbReference>
<organism evidence="9 10">
    <name type="scientific">Aspergillus rambellii</name>
    <dbReference type="NCBI Taxonomy" id="308745"/>
    <lineage>
        <taxon>Eukaryota</taxon>
        <taxon>Fungi</taxon>
        <taxon>Dikarya</taxon>
        <taxon>Ascomycota</taxon>
        <taxon>Pezizomycotina</taxon>
        <taxon>Eurotiomycetes</taxon>
        <taxon>Eurotiomycetidae</taxon>
        <taxon>Eurotiales</taxon>
        <taxon>Aspergillaceae</taxon>
        <taxon>Aspergillus</taxon>
        <taxon>Aspergillus subgen. Nidulantes</taxon>
    </lineage>
</organism>
<dbReference type="EMBL" id="JZBS01000609">
    <property type="protein sequence ID" value="KKK26061.1"/>
    <property type="molecule type" value="Genomic_DNA"/>
</dbReference>
<keyword evidence="5" id="KW-0010">Activator</keyword>
<sequence>MFAQPFDHSFNDLFNQYVNMDTLSVDGNKDVSFPSEFDQMFPLDSFSSECGDQSPTVSTTQHTHQSAQPWGKDPWCLSHNTDYAADQSDFNFQDSIQLSTVSDLNAGQEFPSASHQQPASTRSSPSTPPATPRRKIKSGLITPKSIKRHREPNDRRGLLRKQSFSPSLMRTSHLQKGSGRMAYPEAWTQGFQNFSIRSSDECLPLSPPPSDILIQHENIPTKSTPAQMNPSAEGFARDSAEMPHQYDSSVFNHSPAITMPSPSVHALAKQQQRYLNQSNNSGLTPSPPSADDLFSSPHSSDPQSMSSWNSDSLGTPAFQFTPDLQGHDAQAWWSPMSSRVAPPQASYQQMIASPVPQRPLQASTNQSDLLQGGLMIQLDPFEMPSATRPPFPASTIPSTTNTQDTRTYSHGTPMPQKYADTPAFTTPNLHNQSRSPSLSPHADVSPKDGTIMRNGMIMKTSQRRTHGRKLSGHSMGAPKPLKGPNGSPKGASKSVTVSFVNFTPNDSHKILTGVAPSGSSKTKARREQEARDRRRKLSEAALNAVRKAGGDVEALEAVFC</sequence>
<proteinExistence type="inferred from homology"/>
<feature type="region of interest" description="Disordered" evidence="8">
    <location>
        <begin position="108"/>
        <end position="162"/>
    </location>
</feature>
<comment type="caution">
    <text evidence="9">The sequence shown here is derived from an EMBL/GenBank/DDBJ whole genome shotgun (WGS) entry which is preliminary data.</text>
</comment>
<keyword evidence="6" id="KW-0804">Transcription</keyword>
<evidence type="ECO:0000256" key="7">
    <source>
        <dbReference type="ARBA" id="ARBA00023321"/>
    </source>
</evidence>
<keyword evidence="4" id="KW-0805">Transcription regulation</keyword>
<dbReference type="Proteomes" id="UP000034291">
    <property type="component" value="Unassembled WGS sequence"/>
</dbReference>
<dbReference type="GO" id="GO:0030435">
    <property type="term" value="P:sporulation resulting in formation of a cellular spore"/>
    <property type="evidence" value="ECO:0007669"/>
    <property type="project" value="UniProtKB-KW"/>
</dbReference>
<feature type="compositionally biased region" description="Polar residues" evidence="8">
    <location>
        <begin position="45"/>
        <end position="68"/>
    </location>
</feature>
<dbReference type="AlphaFoldDB" id="A0A0F8VS69"/>
<dbReference type="STRING" id="308745.A0A0F8VS69"/>
<accession>A0A0F8VS69</accession>
<evidence type="ECO:0000256" key="8">
    <source>
        <dbReference type="SAM" id="MobiDB-lite"/>
    </source>
</evidence>
<evidence type="ECO:0000313" key="10">
    <source>
        <dbReference type="Proteomes" id="UP000034291"/>
    </source>
</evidence>
<feature type="compositionally biased region" description="Polar residues" evidence="8">
    <location>
        <begin position="423"/>
        <end position="438"/>
    </location>
</feature>
<evidence type="ECO:0000256" key="6">
    <source>
        <dbReference type="ARBA" id="ARBA00023163"/>
    </source>
</evidence>
<keyword evidence="7" id="KW-0183">Conidiation</keyword>
<feature type="region of interest" description="Disordered" evidence="8">
    <location>
        <begin position="44"/>
        <end position="72"/>
    </location>
</feature>
<feature type="compositionally biased region" description="Polar residues" evidence="8">
    <location>
        <begin position="108"/>
        <end position="117"/>
    </location>
</feature>
<feature type="region of interest" description="Disordered" evidence="8">
    <location>
        <begin position="418"/>
        <end position="493"/>
    </location>
</feature>
<dbReference type="PANTHER" id="PTHR22934:SF25">
    <property type="entry name" value="DEVELOPMENTAL REGULATORY PROTEIN WETA"/>
    <property type="match status" value="1"/>
</dbReference>
<keyword evidence="3" id="KW-0749">Sporulation</keyword>